<accession>A0A9W8AQQ0</accession>
<evidence type="ECO:0000313" key="2">
    <source>
        <dbReference type="Proteomes" id="UP001150925"/>
    </source>
</evidence>
<dbReference type="InterPro" id="IPR018625">
    <property type="entry name" value="Pet100"/>
</dbReference>
<name>A0A9W8AQQ0_9FUNG</name>
<dbReference type="EMBL" id="JANBPY010002121">
    <property type="protein sequence ID" value="KAJ1956466.1"/>
    <property type="molecule type" value="Genomic_DNA"/>
</dbReference>
<dbReference type="GO" id="GO:0033617">
    <property type="term" value="P:mitochondrial respiratory chain complex IV assembly"/>
    <property type="evidence" value="ECO:0007669"/>
    <property type="project" value="InterPro"/>
</dbReference>
<reference evidence="1" key="1">
    <citation type="submission" date="2022-07" db="EMBL/GenBank/DDBJ databases">
        <title>Phylogenomic reconstructions and comparative analyses of Kickxellomycotina fungi.</title>
        <authorList>
            <person name="Reynolds N.K."/>
            <person name="Stajich J.E."/>
            <person name="Barry K."/>
            <person name="Grigoriev I.V."/>
            <person name="Crous P."/>
            <person name="Smith M.E."/>
        </authorList>
    </citation>
    <scope>NUCLEOTIDE SEQUENCE</scope>
    <source>
        <strain evidence="1">RSA 1196</strain>
    </source>
</reference>
<dbReference type="Proteomes" id="UP001150925">
    <property type="component" value="Unassembled WGS sequence"/>
</dbReference>
<dbReference type="Pfam" id="PF09803">
    <property type="entry name" value="Pet100"/>
    <property type="match status" value="1"/>
</dbReference>
<proteinExistence type="predicted"/>
<dbReference type="AlphaFoldDB" id="A0A9W8AQQ0"/>
<gene>
    <name evidence="1" type="ORF">IWQ62_005294</name>
</gene>
<organism evidence="1 2">
    <name type="scientific">Dispira parvispora</name>
    <dbReference type="NCBI Taxonomy" id="1520584"/>
    <lineage>
        <taxon>Eukaryota</taxon>
        <taxon>Fungi</taxon>
        <taxon>Fungi incertae sedis</taxon>
        <taxon>Zoopagomycota</taxon>
        <taxon>Kickxellomycotina</taxon>
        <taxon>Dimargaritomycetes</taxon>
        <taxon>Dimargaritales</taxon>
        <taxon>Dimargaritaceae</taxon>
        <taxon>Dispira</taxon>
    </lineage>
</organism>
<dbReference type="OrthoDB" id="18175at2759"/>
<sequence length="65" mass="7325">MAYFGDPMFYQRHVRQALADLYPPPEECHKIGTTSSEIKAQLEEIKAQRRAAKQAKMEQSSGQGA</sequence>
<comment type="caution">
    <text evidence="1">The sequence shown here is derived from an EMBL/GenBank/DDBJ whole genome shotgun (WGS) entry which is preliminary data.</text>
</comment>
<evidence type="ECO:0000313" key="1">
    <source>
        <dbReference type="EMBL" id="KAJ1956466.1"/>
    </source>
</evidence>
<feature type="non-terminal residue" evidence="1">
    <location>
        <position position="65"/>
    </location>
</feature>
<keyword evidence="2" id="KW-1185">Reference proteome</keyword>
<dbReference type="GO" id="GO:0005739">
    <property type="term" value="C:mitochondrion"/>
    <property type="evidence" value="ECO:0007669"/>
    <property type="project" value="InterPro"/>
</dbReference>
<protein>
    <submittedName>
        <fullName evidence="1">Uncharacterized protein</fullName>
    </submittedName>
</protein>